<dbReference type="EMBL" id="CAMXCT010000745">
    <property type="protein sequence ID" value="CAI3982767.1"/>
    <property type="molecule type" value="Genomic_DNA"/>
</dbReference>
<evidence type="ECO:0000313" key="3">
    <source>
        <dbReference type="Proteomes" id="UP001152797"/>
    </source>
</evidence>
<dbReference type="EMBL" id="CAMXCT020000745">
    <property type="protein sequence ID" value="CAL1136142.1"/>
    <property type="molecule type" value="Genomic_DNA"/>
</dbReference>
<comment type="caution">
    <text evidence="1">The sequence shown here is derived from an EMBL/GenBank/DDBJ whole genome shotgun (WGS) entry which is preliminary data.</text>
</comment>
<dbReference type="Gene3D" id="2.80.10.50">
    <property type="match status" value="1"/>
</dbReference>
<reference evidence="1" key="1">
    <citation type="submission" date="2022-10" db="EMBL/GenBank/DDBJ databases">
        <authorList>
            <person name="Chen Y."/>
            <person name="Dougan E. K."/>
            <person name="Chan C."/>
            <person name="Rhodes N."/>
            <person name="Thang M."/>
        </authorList>
    </citation>
    <scope>NUCLEOTIDE SEQUENCE</scope>
</reference>
<sequence>PLLMEVELPLPVEKRCHVDLATGMVALDSDLDAECQPSDPSNPSNDASTSCGTLSLAQLRAKALAKAGKGFTEATIATSLPPRTGRAKLCSASSMVEAALESQTSKESQESEISWTATKTWSSPGQIFKQQLLRWAADERIRMAFNPEYCVVVDNDDFKNGAKIQLFPVTAVARWKCDDSNEMQDWVLWSHFGGSCSGMIAAQATDKEYCMATWLVLVGCSKVVDGNNGFDGAKVQLWKCAGDQYAKTWTEPILGPLDHLDVLLLSLQWNSLVMAGK</sequence>
<feature type="non-terminal residue" evidence="1">
    <location>
        <position position="1"/>
    </location>
</feature>
<dbReference type="CDD" id="cd00161">
    <property type="entry name" value="beta-trefoil_Ricin-like"/>
    <property type="match status" value="1"/>
</dbReference>
<evidence type="ECO:0000313" key="1">
    <source>
        <dbReference type="EMBL" id="CAI3982767.1"/>
    </source>
</evidence>
<evidence type="ECO:0000313" key="2">
    <source>
        <dbReference type="EMBL" id="CAL4770079.1"/>
    </source>
</evidence>
<dbReference type="EMBL" id="CAMXCT030000745">
    <property type="protein sequence ID" value="CAL4770079.1"/>
    <property type="molecule type" value="Genomic_DNA"/>
</dbReference>
<organism evidence="1">
    <name type="scientific">Cladocopium goreaui</name>
    <dbReference type="NCBI Taxonomy" id="2562237"/>
    <lineage>
        <taxon>Eukaryota</taxon>
        <taxon>Sar</taxon>
        <taxon>Alveolata</taxon>
        <taxon>Dinophyceae</taxon>
        <taxon>Suessiales</taxon>
        <taxon>Symbiodiniaceae</taxon>
        <taxon>Cladocopium</taxon>
    </lineage>
</organism>
<dbReference type="SUPFAM" id="SSF50370">
    <property type="entry name" value="Ricin B-like lectins"/>
    <property type="match status" value="1"/>
</dbReference>
<protein>
    <submittedName>
        <fullName evidence="2">Vesicle transport protein</fullName>
    </submittedName>
</protein>
<feature type="non-terminal residue" evidence="1">
    <location>
        <position position="277"/>
    </location>
</feature>
<dbReference type="PROSITE" id="PS50231">
    <property type="entry name" value="RICIN_B_LECTIN"/>
    <property type="match status" value="1"/>
</dbReference>
<dbReference type="Proteomes" id="UP001152797">
    <property type="component" value="Unassembled WGS sequence"/>
</dbReference>
<keyword evidence="3" id="KW-1185">Reference proteome</keyword>
<dbReference type="AlphaFoldDB" id="A0A9P1C0Y8"/>
<dbReference type="OrthoDB" id="660759at2759"/>
<proteinExistence type="predicted"/>
<name>A0A9P1C0Y8_9DINO</name>
<dbReference type="InterPro" id="IPR035992">
    <property type="entry name" value="Ricin_B-like_lectins"/>
</dbReference>
<gene>
    <name evidence="1" type="ORF">C1SCF055_LOCUS10431</name>
</gene>
<accession>A0A9P1C0Y8</accession>
<reference evidence="2 3" key="2">
    <citation type="submission" date="2024-05" db="EMBL/GenBank/DDBJ databases">
        <authorList>
            <person name="Chen Y."/>
            <person name="Shah S."/>
            <person name="Dougan E. K."/>
            <person name="Thang M."/>
            <person name="Chan C."/>
        </authorList>
    </citation>
    <scope>NUCLEOTIDE SEQUENCE [LARGE SCALE GENOMIC DNA]</scope>
</reference>